<dbReference type="Pfam" id="PF05685">
    <property type="entry name" value="Uma2"/>
    <property type="match status" value="1"/>
</dbReference>
<evidence type="ECO:0000259" key="1">
    <source>
        <dbReference type="Pfam" id="PF05685"/>
    </source>
</evidence>
<reference evidence="2 3" key="1">
    <citation type="submission" date="2020-04" db="EMBL/GenBank/DDBJ databases">
        <title>Draft Genome Sequence of Streptomyces morookaense DSM 40503, an 8-azaguanine-producing strain.</title>
        <authorList>
            <person name="Qi J."/>
            <person name="Gao J.-M."/>
        </authorList>
    </citation>
    <scope>NUCLEOTIDE SEQUENCE [LARGE SCALE GENOMIC DNA]</scope>
    <source>
        <strain evidence="2 3">DSM 40503</strain>
    </source>
</reference>
<evidence type="ECO:0000313" key="3">
    <source>
        <dbReference type="Proteomes" id="UP000587462"/>
    </source>
</evidence>
<dbReference type="Proteomes" id="UP000587462">
    <property type="component" value="Unassembled WGS sequence"/>
</dbReference>
<dbReference type="InterPro" id="IPR011335">
    <property type="entry name" value="Restrct_endonuc-II-like"/>
</dbReference>
<dbReference type="SUPFAM" id="SSF52980">
    <property type="entry name" value="Restriction endonuclease-like"/>
    <property type="match status" value="1"/>
</dbReference>
<evidence type="ECO:0000313" key="2">
    <source>
        <dbReference type="EMBL" id="NVK80824.1"/>
    </source>
</evidence>
<dbReference type="InterPro" id="IPR008538">
    <property type="entry name" value="Uma2"/>
</dbReference>
<feature type="domain" description="Putative restriction endonuclease" evidence="1">
    <location>
        <begin position="71"/>
        <end position="232"/>
    </location>
</feature>
<dbReference type="PANTHER" id="PTHR35400:SF3">
    <property type="entry name" value="SLL1072 PROTEIN"/>
    <property type="match status" value="1"/>
</dbReference>
<proteinExistence type="predicted"/>
<dbReference type="PANTHER" id="PTHR35400">
    <property type="entry name" value="SLR1083 PROTEIN"/>
    <property type="match status" value="1"/>
</dbReference>
<accession>A0A7Y7B8C8</accession>
<dbReference type="InterPro" id="IPR012296">
    <property type="entry name" value="Nuclease_put_TT1808"/>
</dbReference>
<gene>
    <name evidence="2" type="ORF">HG542_24660</name>
</gene>
<keyword evidence="2" id="KW-0540">Nuclease</keyword>
<keyword evidence="2" id="KW-0255">Endonuclease</keyword>
<dbReference type="AlphaFoldDB" id="A0A7Y7B8C8"/>
<keyword evidence="3" id="KW-1185">Reference proteome</keyword>
<name>A0A7Y7B8C8_STRMO</name>
<dbReference type="Gene3D" id="3.90.1570.10">
    <property type="entry name" value="tt1808, chain A"/>
    <property type="match status" value="1"/>
</dbReference>
<keyword evidence="2" id="KW-0378">Hydrolase</keyword>
<comment type="caution">
    <text evidence="2">The sequence shown here is derived from an EMBL/GenBank/DDBJ whole genome shotgun (WGS) entry which is preliminary data.</text>
</comment>
<organism evidence="2 3">
    <name type="scientific">Streptomyces morookaense</name>
    <name type="common">Streptoverticillium morookaense</name>
    <dbReference type="NCBI Taxonomy" id="1970"/>
    <lineage>
        <taxon>Bacteria</taxon>
        <taxon>Bacillati</taxon>
        <taxon>Actinomycetota</taxon>
        <taxon>Actinomycetes</taxon>
        <taxon>Kitasatosporales</taxon>
        <taxon>Streptomycetaceae</taxon>
        <taxon>Streptomyces</taxon>
    </lineage>
</organism>
<dbReference type="CDD" id="cd06260">
    <property type="entry name" value="DUF820-like"/>
    <property type="match status" value="1"/>
</dbReference>
<sequence>MAGCRGGSRWTGDALFGAPACPSHRAYRCTARLLIPAAAGRSATVTTTLTGRTEMADNDEQSLDDMFRLLYEIVPEGYKGEIVGGAIHMSPQRRKHWAGIRVVLRQLEDHFGPDSSIECDVRLDLPGYRNGFVPDLYKVADGAEPDVKDNWHYQDVEFVFEVISRETADSDYGRKKAAYASGGIPVYVIADPYTGLCHVYTSPQGSEYRNAVALKFGDPIDLTGTVLGLTLATDRFRRE</sequence>
<dbReference type="EMBL" id="JABBXF010000065">
    <property type="protein sequence ID" value="NVK80824.1"/>
    <property type="molecule type" value="Genomic_DNA"/>
</dbReference>
<protein>
    <submittedName>
        <fullName evidence="2">Uma2 family endonuclease</fullName>
    </submittedName>
</protein>
<dbReference type="GO" id="GO:0004519">
    <property type="term" value="F:endonuclease activity"/>
    <property type="evidence" value="ECO:0007669"/>
    <property type="project" value="UniProtKB-KW"/>
</dbReference>